<accession>A0AB36NWF8</accession>
<keyword evidence="1" id="KW-0472">Membrane</keyword>
<feature type="domain" description="FecR protein" evidence="2">
    <location>
        <begin position="175"/>
        <end position="270"/>
    </location>
</feature>
<organism evidence="4 5">
    <name type="scientific">Flavobacterium pectinovorum</name>
    <dbReference type="NCBI Taxonomy" id="29533"/>
    <lineage>
        <taxon>Bacteria</taxon>
        <taxon>Pseudomonadati</taxon>
        <taxon>Bacteroidota</taxon>
        <taxon>Flavobacteriia</taxon>
        <taxon>Flavobacteriales</taxon>
        <taxon>Flavobacteriaceae</taxon>
        <taxon>Flavobacterium</taxon>
    </lineage>
</organism>
<dbReference type="InterPro" id="IPR012373">
    <property type="entry name" value="Ferrdict_sens_TM"/>
</dbReference>
<name>A0AB36NWF8_9FLAO</name>
<evidence type="ECO:0000259" key="2">
    <source>
        <dbReference type="Pfam" id="PF04773"/>
    </source>
</evidence>
<evidence type="ECO:0000256" key="1">
    <source>
        <dbReference type="SAM" id="Phobius"/>
    </source>
</evidence>
<feature type="transmembrane region" description="Helical" evidence="1">
    <location>
        <begin position="77"/>
        <end position="97"/>
    </location>
</feature>
<gene>
    <name evidence="4" type="ORF">B0A72_19015</name>
</gene>
<feature type="domain" description="Protein FecR C-terminal" evidence="3">
    <location>
        <begin position="313"/>
        <end position="379"/>
    </location>
</feature>
<dbReference type="Gene3D" id="3.55.50.30">
    <property type="match status" value="1"/>
</dbReference>
<dbReference type="EMBL" id="MUHB01000020">
    <property type="protein sequence ID" value="OXB00864.1"/>
    <property type="molecule type" value="Genomic_DNA"/>
</dbReference>
<dbReference type="AlphaFoldDB" id="A0AB36NWF8"/>
<comment type="caution">
    <text evidence="4">The sequence shown here is derived from an EMBL/GenBank/DDBJ whole genome shotgun (WGS) entry which is preliminary data.</text>
</comment>
<dbReference type="Gene3D" id="2.60.120.1440">
    <property type="match status" value="1"/>
</dbReference>
<evidence type="ECO:0008006" key="6">
    <source>
        <dbReference type="Google" id="ProtNLM"/>
    </source>
</evidence>
<dbReference type="PANTHER" id="PTHR30273">
    <property type="entry name" value="PERIPLASMIC SIGNAL SENSOR AND SIGMA FACTOR ACTIVATOR FECR-RELATED"/>
    <property type="match status" value="1"/>
</dbReference>
<sequence length="381" mass="43512">MLKMEFKIIIAKINDTLSPEEESIFDTWYKESASHREYFEKVKENYQIEITEAELDLNKAWQAVDKRISPKKSRKSYYKYAIAASVALLLGIGYFTVTKTNVIDSGKETIETEEIIQNSNDIVLTLSDGSKVILNDQKNGVVASQQSVVITKDKDGSIRYDENNDQHTGKPTYNTLITPNGKTFQIALPDGTNVWMNAGSSLKYPTYFDGNERSVVLTGEAYFEVSHNEKMPFKVFSNGQQVEVLGTHFNIRAYENEPVLKTTLLEGKIKITEGENSSLVKPGQQVKVSLTNHSMKIAEVNIELAIAWKNRLFYFENAKYDEIMREIERWYDVKVIYKGKIPDERFQGAIQKDLKLNQVLKMLESKDVHFKVSGKEVLVTQ</sequence>
<evidence type="ECO:0000313" key="5">
    <source>
        <dbReference type="Proteomes" id="UP000198431"/>
    </source>
</evidence>
<dbReference type="InterPro" id="IPR006860">
    <property type="entry name" value="FecR"/>
</dbReference>
<protein>
    <recommendedName>
        <fullName evidence="6">FecR family protein</fullName>
    </recommendedName>
</protein>
<evidence type="ECO:0000259" key="3">
    <source>
        <dbReference type="Pfam" id="PF16344"/>
    </source>
</evidence>
<dbReference type="PIRSF" id="PIRSF018266">
    <property type="entry name" value="FecR"/>
    <property type="match status" value="1"/>
</dbReference>
<evidence type="ECO:0000313" key="4">
    <source>
        <dbReference type="EMBL" id="OXB00864.1"/>
    </source>
</evidence>
<dbReference type="GO" id="GO:0016989">
    <property type="term" value="F:sigma factor antagonist activity"/>
    <property type="evidence" value="ECO:0007669"/>
    <property type="project" value="TreeGrafter"/>
</dbReference>
<dbReference type="Pfam" id="PF04773">
    <property type="entry name" value="FecR"/>
    <property type="match status" value="1"/>
</dbReference>
<proteinExistence type="predicted"/>
<dbReference type="InterPro" id="IPR032508">
    <property type="entry name" value="FecR_C"/>
</dbReference>
<keyword evidence="1" id="KW-1133">Transmembrane helix</keyword>
<dbReference type="Proteomes" id="UP000198431">
    <property type="component" value="Unassembled WGS sequence"/>
</dbReference>
<reference evidence="4 5" key="1">
    <citation type="submission" date="2016-11" db="EMBL/GenBank/DDBJ databases">
        <title>Whole genomes of Flavobacteriaceae.</title>
        <authorList>
            <person name="Stine C."/>
            <person name="Li C."/>
            <person name="Tadesse D."/>
        </authorList>
    </citation>
    <scope>NUCLEOTIDE SEQUENCE [LARGE SCALE GENOMIC DNA]</scope>
    <source>
        <strain evidence="4 5">ATCC 19366</strain>
    </source>
</reference>
<dbReference type="FunFam" id="2.60.120.1440:FF:000001">
    <property type="entry name" value="Putative anti-sigma factor"/>
    <property type="match status" value="1"/>
</dbReference>
<keyword evidence="1" id="KW-0812">Transmembrane</keyword>
<dbReference type="PANTHER" id="PTHR30273:SF2">
    <property type="entry name" value="PROTEIN FECR"/>
    <property type="match status" value="1"/>
</dbReference>
<dbReference type="Pfam" id="PF16344">
    <property type="entry name" value="FecR_C"/>
    <property type="match status" value="1"/>
</dbReference>